<protein>
    <submittedName>
        <fullName evidence="1">Uncharacterized protein</fullName>
    </submittedName>
</protein>
<name>X1L0H8_9ZZZZ</name>
<sequence>SAPAGNYTLTVEVKSMYGITQEQIEVEYTPSSEDAIP</sequence>
<evidence type="ECO:0000313" key="1">
    <source>
        <dbReference type="EMBL" id="GAH95939.1"/>
    </source>
</evidence>
<reference evidence="1" key="1">
    <citation type="journal article" date="2014" name="Front. Microbiol.">
        <title>High frequency of phylogenetically diverse reductive dehalogenase-homologous genes in deep subseafloor sedimentary metagenomes.</title>
        <authorList>
            <person name="Kawai M."/>
            <person name="Futagami T."/>
            <person name="Toyoda A."/>
            <person name="Takaki Y."/>
            <person name="Nishi S."/>
            <person name="Hori S."/>
            <person name="Arai W."/>
            <person name="Tsubouchi T."/>
            <person name="Morono Y."/>
            <person name="Uchiyama I."/>
            <person name="Ito T."/>
            <person name="Fujiyama A."/>
            <person name="Inagaki F."/>
            <person name="Takami H."/>
        </authorList>
    </citation>
    <scope>NUCLEOTIDE SEQUENCE</scope>
    <source>
        <strain evidence="1">Expedition CK06-06</strain>
    </source>
</reference>
<feature type="non-terminal residue" evidence="1">
    <location>
        <position position="1"/>
    </location>
</feature>
<comment type="caution">
    <text evidence="1">The sequence shown here is derived from an EMBL/GenBank/DDBJ whole genome shotgun (WGS) entry which is preliminary data.</text>
</comment>
<gene>
    <name evidence="1" type="ORF">S03H2_73009</name>
</gene>
<feature type="non-terminal residue" evidence="1">
    <location>
        <position position="37"/>
    </location>
</feature>
<accession>X1L0H8</accession>
<dbReference type="AlphaFoldDB" id="X1L0H8"/>
<proteinExistence type="predicted"/>
<dbReference type="EMBL" id="BARU01049745">
    <property type="protein sequence ID" value="GAH95939.1"/>
    <property type="molecule type" value="Genomic_DNA"/>
</dbReference>
<organism evidence="1">
    <name type="scientific">marine sediment metagenome</name>
    <dbReference type="NCBI Taxonomy" id="412755"/>
    <lineage>
        <taxon>unclassified sequences</taxon>
        <taxon>metagenomes</taxon>
        <taxon>ecological metagenomes</taxon>
    </lineage>
</organism>